<gene>
    <name evidence="2" type="ORF">GTZ93_15510</name>
</gene>
<dbReference type="AlphaFoldDB" id="A0A7X5BRN2"/>
<feature type="signal peptide" evidence="1">
    <location>
        <begin position="1"/>
        <end position="17"/>
    </location>
</feature>
<dbReference type="Proteomes" id="UP000537825">
    <property type="component" value="Unassembled WGS sequence"/>
</dbReference>
<protein>
    <recommendedName>
        <fullName evidence="4">Lipoprotein</fullName>
    </recommendedName>
</protein>
<dbReference type="PROSITE" id="PS51257">
    <property type="entry name" value="PROKAR_LIPOPROTEIN"/>
    <property type="match status" value="1"/>
</dbReference>
<dbReference type="RefSeq" id="WP_139917612.1">
    <property type="nucleotide sequence ID" value="NZ_CBCSLE010000112.1"/>
</dbReference>
<dbReference type="EMBL" id="JAAAPK010000003">
    <property type="protein sequence ID" value="NBC41235.1"/>
    <property type="molecule type" value="Genomic_DNA"/>
</dbReference>
<organism evidence="2 3">
    <name type="scientific">Corallococcus exiguus</name>
    <dbReference type="NCBI Taxonomy" id="83462"/>
    <lineage>
        <taxon>Bacteria</taxon>
        <taxon>Pseudomonadati</taxon>
        <taxon>Myxococcota</taxon>
        <taxon>Myxococcia</taxon>
        <taxon>Myxococcales</taxon>
        <taxon>Cystobacterineae</taxon>
        <taxon>Myxococcaceae</taxon>
        <taxon>Corallococcus</taxon>
    </lineage>
</organism>
<proteinExistence type="predicted"/>
<evidence type="ECO:0000256" key="1">
    <source>
        <dbReference type="SAM" id="SignalP"/>
    </source>
</evidence>
<evidence type="ECO:0000313" key="3">
    <source>
        <dbReference type="Proteomes" id="UP000537825"/>
    </source>
</evidence>
<evidence type="ECO:0008006" key="4">
    <source>
        <dbReference type="Google" id="ProtNLM"/>
    </source>
</evidence>
<accession>A0A7X5BRN2</accession>
<reference evidence="2 3" key="1">
    <citation type="submission" date="2020-01" db="EMBL/GenBank/DDBJ databases">
        <title>The draft genome sequence of Corallococcus exiguus DSM 14696.</title>
        <authorList>
            <person name="Zhang X."/>
            <person name="Zhu H."/>
        </authorList>
    </citation>
    <scope>NUCLEOTIDE SEQUENCE [LARGE SCALE GENOMIC DNA]</scope>
    <source>
        <strain evidence="2 3">DSM 14696</strain>
    </source>
</reference>
<sequence>MQRLKWFVSAIALLALACGEVSESSTPVIREGEGLLELPLVSTSAGRSYKLVGATFAITGPQNATITDTSAESVSLALMAGTYSIQMNGEWHVERTDAPGITVPVTLVSPNPMAFTLGEGETRPVRFLFKVPGDATADVGISVDSGGWISGTIDFGPRYQPFPGDPPDIFTELSEKSIPFVISFESATVTRSNEYSTKDVQIQTSPVTFQLGGAVPAVVMQQFVPALQGRSMNLFMGAYSSGPSATFLGTILLENVEQHARFELNPQPISIGVDSEGYPLLQSFPFTANAVFSGGSSPSIYGDVSNGTFSPQ</sequence>
<name>A0A7X5BRN2_9BACT</name>
<evidence type="ECO:0000313" key="2">
    <source>
        <dbReference type="EMBL" id="NBC41235.1"/>
    </source>
</evidence>
<keyword evidence="1" id="KW-0732">Signal</keyword>
<keyword evidence="3" id="KW-1185">Reference proteome</keyword>
<feature type="chain" id="PRO_5031099476" description="Lipoprotein" evidence="1">
    <location>
        <begin position="18"/>
        <end position="312"/>
    </location>
</feature>
<comment type="caution">
    <text evidence="2">The sequence shown here is derived from an EMBL/GenBank/DDBJ whole genome shotgun (WGS) entry which is preliminary data.</text>
</comment>